<dbReference type="SUPFAM" id="SSF56059">
    <property type="entry name" value="Glutathione synthetase ATP-binding domain-like"/>
    <property type="match status" value="1"/>
</dbReference>
<dbReference type="AlphaFoldDB" id="A0A812LBK5"/>
<evidence type="ECO:0000256" key="1">
    <source>
        <dbReference type="ARBA" id="ARBA00022598"/>
    </source>
</evidence>
<dbReference type="GO" id="GO:0070740">
    <property type="term" value="F:tubulin-glutamic acid ligase activity"/>
    <property type="evidence" value="ECO:0007669"/>
    <property type="project" value="TreeGrafter"/>
</dbReference>
<keyword evidence="3" id="KW-0067">ATP-binding</keyword>
<dbReference type="PANTHER" id="PTHR12241">
    <property type="entry name" value="TUBULIN POLYGLUTAMYLASE"/>
    <property type="match status" value="1"/>
</dbReference>
<feature type="non-terminal residue" evidence="4">
    <location>
        <position position="1"/>
    </location>
</feature>
<proteinExistence type="predicted"/>
<dbReference type="GO" id="GO:0000226">
    <property type="term" value="P:microtubule cytoskeleton organization"/>
    <property type="evidence" value="ECO:0007669"/>
    <property type="project" value="TreeGrafter"/>
</dbReference>
<name>A0A812LBK5_SYMPI</name>
<dbReference type="GO" id="GO:0005524">
    <property type="term" value="F:ATP binding"/>
    <property type="evidence" value="ECO:0007669"/>
    <property type="project" value="UniProtKB-KW"/>
</dbReference>
<dbReference type="InterPro" id="IPR004344">
    <property type="entry name" value="TTL/TTLL_fam"/>
</dbReference>
<reference evidence="4" key="1">
    <citation type="submission" date="2021-02" db="EMBL/GenBank/DDBJ databases">
        <authorList>
            <person name="Dougan E. K."/>
            <person name="Rhodes N."/>
            <person name="Thang M."/>
            <person name="Chan C."/>
        </authorList>
    </citation>
    <scope>NUCLEOTIDE SEQUENCE</scope>
</reference>
<keyword evidence="2" id="KW-0547">Nucleotide-binding</keyword>
<dbReference type="EMBL" id="CAJNIZ010005611">
    <property type="protein sequence ID" value="CAE7243070.1"/>
    <property type="molecule type" value="Genomic_DNA"/>
</dbReference>
<dbReference type="GO" id="GO:0036064">
    <property type="term" value="C:ciliary basal body"/>
    <property type="evidence" value="ECO:0007669"/>
    <property type="project" value="TreeGrafter"/>
</dbReference>
<accession>A0A812LBK5</accession>
<evidence type="ECO:0000313" key="5">
    <source>
        <dbReference type="Proteomes" id="UP000649617"/>
    </source>
</evidence>
<keyword evidence="1" id="KW-0436">Ligase</keyword>
<evidence type="ECO:0000313" key="4">
    <source>
        <dbReference type="EMBL" id="CAE7243070.1"/>
    </source>
</evidence>
<organism evidence="4 5">
    <name type="scientific">Symbiodinium pilosum</name>
    <name type="common">Dinoflagellate</name>
    <dbReference type="NCBI Taxonomy" id="2952"/>
    <lineage>
        <taxon>Eukaryota</taxon>
        <taxon>Sar</taxon>
        <taxon>Alveolata</taxon>
        <taxon>Dinophyceae</taxon>
        <taxon>Suessiales</taxon>
        <taxon>Symbiodiniaceae</taxon>
        <taxon>Symbiodinium</taxon>
    </lineage>
</organism>
<dbReference type="Proteomes" id="UP000649617">
    <property type="component" value="Unassembled WGS sequence"/>
</dbReference>
<dbReference type="PROSITE" id="PS51221">
    <property type="entry name" value="TTL"/>
    <property type="match status" value="1"/>
</dbReference>
<dbReference type="OrthoDB" id="277439at2759"/>
<evidence type="ECO:0000256" key="2">
    <source>
        <dbReference type="ARBA" id="ARBA00022741"/>
    </source>
</evidence>
<comment type="caution">
    <text evidence="4">The sequence shown here is derived from an EMBL/GenBank/DDBJ whole genome shotgun (WGS) entry which is preliminary data.</text>
</comment>
<gene>
    <name evidence="4" type="primary">Ttll4</name>
    <name evidence="4" type="ORF">SPIL2461_LOCUS4320</name>
</gene>
<sequence length="307" mass="34865">KYLSSVSPRPRLVLGCQYFTAAGQKCTLANHLLRVQAAHKQEPGARHLEAYSLRNQTQVADFRRRLSQKPDGLWLVKSCSAGRSEGIVLLSGRPEDSETLHKVMYTWAVAQKYIEKPYLGFGERKFHMRLYVLVTSWHSPAVFLFNEGFVFRSRHKYDASSPSVKRDVFSAVSADVESLALASLWEHLGERTTDVWQRLTRVLVETLSTSLAESFGPTERLEQRSYACFDIFGVDVMLDDHLQPFILEVNTGPNLWLDDTSTANQATIKGAFVHQVVLWAHEWLSRHGSNQASGWAHKMLLNFTRLA</sequence>
<evidence type="ECO:0000256" key="3">
    <source>
        <dbReference type="ARBA" id="ARBA00022840"/>
    </source>
</evidence>
<keyword evidence="5" id="KW-1185">Reference proteome</keyword>
<dbReference type="Gene3D" id="3.30.470.20">
    <property type="entry name" value="ATP-grasp fold, B domain"/>
    <property type="match status" value="1"/>
</dbReference>
<dbReference type="GO" id="GO:0015631">
    <property type="term" value="F:tubulin binding"/>
    <property type="evidence" value="ECO:0007669"/>
    <property type="project" value="TreeGrafter"/>
</dbReference>
<dbReference type="Pfam" id="PF03133">
    <property type="entry name" value="TTL"/>
    <property type="match status" value="1"/>
</dbReference>
<protein>
    <submittedName>
        <fullName evidence="4">Ttll4 protein</fullName>
    </submittedName>
</protein>